<gene>
    <name evidence="1" type="ORF">E3J38_04925</name>
</gene>
<accession>A0A523XNF5</accession>
<dbReference type="SUPFAM" id="SSF48695">
    <property type="entry name" value="Multiheme cytochromes"/>
    <property type="match status" value="1"/>
</dbReference>
<dbReference type="NCBIfam" id="TIGR01909">
    <property type="entry name" value="C_GCAxxG_C_C"/>
    <property type="match status" value="1"/>
</dbReference>
<organism evidence="1 2">
    <name type="scientific">candidate division TA06 bacterium</name>
    <dbReference type="NCBI Taxonomy" id="2250710"/>
    <lineage>
        <taxon>Bacteria</taxon>
        <taxon>Bacteria division TA06</taxon>
    </lineage>
</organism>
<evidence type="ECO:0000313" key="2">
    <source>
        <dbReference type="Proteomes" id="UP000315534"/>
    </source>
</evidence>
<comment type="caution">
    <text evidence="1">The sequence shown here is derived from an EMBL/GenBank/DDBJ whole genome shotgun (WGS) entry which is preliminary data.</text>
</comment>
<dbReference type="Proteomes" id="UP000315534">
    <property type="component" value="Unassembled WGS sequence"/>
</dbReference>
<name>A0A523XNF5_UNCT6</name>
<reference evidence="1 2" key="1">
    <citation type="submission" date="2019-03" db="EMBL/GenBank/DDBJ databases">
        <title>Metabolic potential of uncultured bacteria and archaea associated with petroleum seepage in deep-sea sediments.</title>
        <authorList>
            <person name="Dong X."/>
            <person name="Hubert C."/>
        </authorList>
    </citation>
    <scope>NUCLEOTIDE SEQUENCE [LARGE SCALE GENOMIC DNA]</scope>
    <source>
        <strain evidence="1">E29_bin36</strain>
    </source>
</reference>
<protein>
    <submittedName>
        <fullName evidence="1">C_GCAxxG_C_C family protein</fullName>
    </submittedName>
</protein>
<dbReference type="Pfam" id="PF09719">
    <property type="entry name" value="C_GCAxxG_C_C"/>
    <property type="match status" value="1"/>
</dbReference>
<evidence type="ECO:0000313" key="1">
    <source>
        <dbReference type="EMBL" id="TET80814.1"/>
    </source>
</evidence>
<dbReference type="EMBL" id="SOIP01000297">
    <property type="protein sequence ID" value="TET80814.1"/>
    <property type="molecule type" value="Genomic_DNA"/>
</dbReference>
<dbReference type="InterPro" id="IPR036280">
    <property type="entry name" value="Multihaem_cyt_sf"/>
</dbReference>
<dbReference type="InterPro" id="IPR010181">
    <property type="entry name" value="CGCAxxGCC_motif"/>
</dbReference>
<proteinExistence type="predicted"/>
<sequence>MLASLQEKLNIGNEISFMAGSSLAGGVARAGETCGALTGAIMAIGLVAGRRNLEDLDTYQSCMALAREARQEFLERIGHTLCAEIQRILLGRTYHLWDEEQRQRFHDDGGHSREACPGVCGKASRIAAEIILREQDRGV</sequence>
<dbReference type="AlphaFoldDB" id="A0A523XNF5"/>